<gene>
    <name evidence="1" type="ORF">YALI1_E19316g</name>
</gene>
<dbReference type="VEuPathDB" id="FungiDB:YALI1_E19316g"/>
<dbReference type="Pfam" id="PF10806">
    <property type="entry name" value="SAM35"/>
    <property type="match status" value="1"/>
</dbReference>
<organism evidence="1 2">
    <name type="scientific">Yarrowia lipolytica</name>
    <name type="common">Candida lipolytica</name>
    <dbReference type="NCBI Taxonomy" id="4952"/>
    <lineage>
        <taxon>Eukaryota</taxon>
        <taxon>Fungi</taxon>
        <taxon>Dikarya</taxon>
        <taxon>Ascomycota</taxon>
        <taxon>Saccharomycotina</taxon>
        <taxon>Dipodascomycetes</taxon>
        <taxon>Dipodascales</taxon>
        <taxon>Dipodascales incertae sedis</taxon>
        <taxon>Yarrowia</taxon>
    </lineage>
</organism>
<evidence type="ECO:0000313" key="1">
    <source>
        <dbReference type="EMBL" id="AOW05483.1"/>
    </source>
</evidence>
<protein>
    <recommendedName>
        <fullName evidence="3">Sorting assembly machinery subunit</fullName>
    </recommendedName>
</protein>
<dbReference type="VEuPathDB" id="FungiDB:YALI0_E16148g"/>
<dbReference type="RefSeq" id="XP_068139116.1">
    <property type="nucleotide sequence ID" value="XM_068283015.1"/>
</dbReference>
<evidence type="ECO:0000313" key="2">
    <source>
        <dbReference type="Proteomes" id="UP000182444"/>
    </source>
</evidence>
<dbReference type="InterPro" id="IPR021211">
    <property type="entry name" value="SAM35"/>
</dbReference>
<dbReference type="EMBL" id="CP017557">
    <property type="protein sequence ID" value="AOW05483.1"/>
    <property type="molecule type" value="Genomic_DNA"/>
</dbReference>
<name>A0A1D8NIL6_YARLL</name>
<evidence type="ECO:0008006" key="3">
    <source>
        <dbReference type="Google" id="ProtNLM"/>
    </source>
</evidence>
<dbReference type="GeneID" id="94583623"/>
<sequence>MLKVPAPIKTFFDAFPLEKLPPLEVSETDSNACQVVGGGSTQSPDFYLYTYGHKNGVGTTLSTEPTSLAVQLLLSYFHPKKSTQLATVSHLANMDGKLPLLVQQPSNRTFLTFNSIYKNLVPSTPQINVLSSLVFHNLYHAWIVTILDPAYSRQFENTFLSVKSLESNTEARFVEPLKIRFMQDLITDHKNLATAMEQSTRLPTRLVMSMESVYDSHPEIEDIYCRAHDALTAFSKLLAESPSQFFNAKDKGFEQSEIGSLDCVVAAFIYSLRPESPFGQTRLGHMVQDFPDLSSHAVSVIEEVYKKN</sequence>
<proteinExistence type="predicted"/>
<dbReference type="AlphaFoldDB" id="A0A1D8NIL6"/>
<accession>A0A1D8NIL6</accession>
<reference evidence="1 2" key="1">
    <citation type="journal article" date="2016" name="PLoS ONE">
        <title>Sequence Assembly of Yarrowia lipolytica Strain W29/CLIB89 Shows Transposable Element Diversity.</title>
        <authorList>
            <person name="Magnan C."/>
            <person name="Yu J."/>
            <person name="Chang I."/>
            <person name="Jahn E."/>
            <person name="Kanomata Y."/>
            <person name="Wu J."/>
            <person name="Zeller M."/>
            <person name="Oakes M."/>
            <person name="Baldi P."/>
            <person name="Sandmeyer S."/>
        </authorList>
    </citation>
    <scope>NUCLEOTIDE SEQUENCE [LARGE SCALE GENOMIC DNA]</scope>
    <source>
        <strain evidence="2">CLIB89(W29)</strain>
    </source>
</reference>
<dbReference type="Proteomes" id="UP000182444">
    <property type="component" value="Chromosome 1E"/>
</dbReference>